<evidence type="ECO:0000256" key="1">
    <source>
        <dbReference type="SAM" id="MobiDB-lite"/>
    </source>
</evidence>
<sequence>MILENISITRDQQLQPSAMTRIDFPPGWSSERLDSISCDDFGQVPEEERAVLKQAVRRHAFSPEYAKLQELNKALSSGAERPATPPSYVPPGWTIEQARRLDPMLVEKLPENEQWLWAAGHCADVARRARKTGRQDENPPAHIPAGWSVEQARSPTFDILSRLPGQELRRYIESRNEQNLSRMPPPVAIEAGSGRSTHQPPSPLMQTLQGKGYPAWGFVVVRSYYGSDERWQAFQEKLGIMCDAQIDQETGEGLQKAKDTLEFKIIEEPSLQGVSHSESREQFHIARAMDGVAAGLDLDILLFVNDNVVDSFLGDGTESSTESLSPYLVAVDVTEPTSYETPGGYPGFFKVSMEALLSELYPKLCLGLSAMDLWATLGDEQTLWIGDDE</sequence>
<evidence type="ECO:0000313" key="2">
    <source>
        <dbReference type="EMBL" id="KAK8873369.1"/>
    </source>
</evidence>
<dbReference type="EMBL" id="JAPCWZ010000003">
    <property type="protein sequence ID" value="KAK8873369.1"/>
    <property type="molecule type" value="Genomic_DNA"/>
</dbReference>
<gene>
    <name evidence="2" type="ORF">PGQ11_003883</name>
</gene>
<dbReference type="Proteomes" id="UP001390339">
    <property type="component" value="Unassembled WGS sequence"/>
</dbReference>
<name>A0ABR2J6H8_9PEZI</name>
<protein>
    <submittedName>
        <fullName evidence="2">Uncharacterized protein</fullName>
    </submittedName>
</protein>
<proteinExistence type="predicted"/>
<accession>A0ABR2J6H8</accession>
<feature type="region of interest" description="Disordered" evidence="1">
    <location>
        <begin position="175"/>
        <end position="202"/>
    </location>
</feature>
<comment type="caution">
    <text evidence="2">The sequence shown here is derived from an EMBL/GenBank/DDBJ whole genome shotgun (WGS) entry which is preliminary data.</text>
</comment>
<evidence type="ECO:0000313" key="3">
    <source>
        <dbReference type="Proteomes" id="UP001390339"/>
    </source>
</evidence>
<keyword evidence="3" id="KW-1185">Reference proteome</keyword>
<reference evidence="2 3" key="1">
    <citation type="journal article" date="2024" name="IMA Fungus">
        <title>Apiospora arundinis, a panoply of carbohydrate-active enzymes and secondary metabolites.</title>
        <authorList>
            <person name="Sorensen T."/>
            <person name="Petersen C."/>
            <person name="Muurmann A.T."/>
            <person name="Christiansen J.V."/>
            <person name="Brundto M.L."/>
            <person name="Overgaard C.K."/>
            <person name="Boysen A.T."/>
            <person name="Wollenberg R.D."/>
            <person name="Larsen T.O."/>
            <person name="Sorensen J.L."/>
            <person name="Nielsen K.L."/>
            <person name="Sondergaard T.E."/>
        </authorList>
    </citation>
    <scope>NUCLEOTIDE SEQUENCE [LARGE SCALE GENOMIC DNA]</scope>
    <source>
        <strain evidence="2 3">AAU 773</strain>
    </source>
</reference>
<organism evidence="2 3">
    <name type="scientific">Apiospora arundinis</name>
    <dbReference type="NCBI Taxonomy" id="335852"/>
    <lineage>
        <taxon>Eukaryota</taxon>
        <taxon>Fungi</taxon>
        <taxon>Dikarya</taxon>
        <taxon>Ascomycota</taxon>
        <taxon>Pezizomycotina</taxon>
        <taxon>Sordariomycetes</taxon>
        <taxon>Xylariomycetidae</taxon>
        <taxon>Amphisphaeriales</taxon>
        <taxon>Apiosporaceae</taxon>
        <taxon>Apiospora</taxon>
    </lineage>
</organism>